<dbReference type="WBParaSite" id="ES5_v2.g7641.t1">
    <property type="protein sequence ID" value="ES5_v2.g7641.t1"/>
    <property type="gene ID" value="ES5_v2.g7641"/>
</dbReference>
<dbReference type="Proteomes" id="UP000887579">
    <property type="component" value="Unplaced"/>
</dbReference>
<evidence type="ECO:0000313" key="1">
    <source>
        <dbReference type="Proteomes" id="UP000887579"/>
    </source>
</evidence>
<reference evidence="2" key="1">
    <citation type="submission" date="2022-11" db="UniProtKB">
        <authorList>
            <consortium name="WormBaseParasite"/>
        </authorList>
    </citation>
    <scope>IDENTIFICATION</scope>
</reference>
<accession>A0AC34GT90</accession>
<sequence>MPDPHYALGTYYHPSEVISFTLIGMAVGAWLNNSKAPLFAYRLTATTASATTPMEVIVEQETQIITTTTNTALVEEKGGVQQSKRLLNKSMVKTKSATASAATPTKGN</sequence>
<name>A0AC34GT90_9BILA</name>
<proteinExistence type="predicted"/>
<organism evidence="1 2">
    <name type="scientific">Panagrolaimus sp. ES5</name>
    <dbReference type="NCBI Taxonomy" id="591445"/>
    <lineage>
        <taxon>Eukaryota</taxon>
        <taxon>Metazoa</taxon>
        <taxon>Ecdysozoa</taxon>
        <taxon>Nematoda</taxon>
        <taxon>Chromadorea</taxon>
        <taxon>Rhabditida</taxon>
        <taxon>Tylenchina</taxon>
        <taxon>Panagrolaimomorpha</taxon>
        <taxon>Panagrolaimoidea</taxon>
        <taxon>Panagrolaimidae</taxon>
        <taxon>Panagrolaimus</taxon>
    </lineage>
</organism>
<evidence type="ECO:0000313" key="2">
    <source>
        <dbReference type="WBParaSite" id="ES5_v2.g7641.t1"/>
    </source>
</evidence>
<protein>
    <submittedName>
        <fullName evidence="2">Uncharacterized protein</fullName>
    </submittedName>
</protein>